<dbReference type="GO" id="GO:0005509">
    <property type="term" value="F:calcium ion binding"/>
    <property type="evidence" value="ECO:0007669"/>
    <property type="project" value="InterPro"/>
</dbReference>
<evidence type="ECO:0000313" key="2">
    <source>
        <dbReference type="EMBL" id="NML57655.1"/>
    </source>
</evidence>
<protein>
    <submittedName>
        <fullName evidence="2">Uncharacterized protein</fullName>
    </submittedName>
</protein>
<keyword evidence="3" id="KW-1185">Reference proteome</keyword>
<organism evidence="2 3">
    <name type="scientific">Chryseobacterium cheonjiense</name>
    <dbReference type="NCBI Taxonomy" id="2728845"/>
    <lineage>
        <taxon>Bacteria</taxon>
        <taxon>Pseudomonadati</taxon>
        <taxon>Bacteroidota</taxon>
        <taxon>Flavobacteriia</taxon>
        <taxon>Flavobacteriales</taxon>
        <taxon>Weeksellaceae</taxon>
        <taxon>Chryseobacterium group</taxon>
        <taxon>Chryseobacterium</taxon>
    </lineage>
</organism>
<dbReference type="Proteomes" id="UP000552615">
    <property type="component" value="Unassembled WGS sequence"/>
</dbReference>
<gene>
    <name evidence="2" type="ORF">HHL20_09895</name>
</gene>
<name>A0A7Y0FIW9_9FLAO</name>
<reference evidence="2 3" key="1">
    <citation type="submission" date="2020-04" db="EMBL/GenBank/DDBJ databases">
        <title>Chryseobacterium sp. RJ-7-14 sp. nov., isolated from Jeju soil.</title>
        <authorList>
            <person name="Dahal R.H."/>
            <person name="Chaudhary D.K."/>
        </authorList>
    </citation>
    <scope>NUCLEOTIDE SEQUENCE [LARGE SCALE GENOMIC DNA]</scope>
    <source>
        <strain evidence="2 3">RJ-7-14</strain>
    </source>
</reference>
<feature type="signal peptide" evidence="1">
    <location>
        <begin position="1"/>
        <end position="18"/>
    </location>
</feature>
<dbReference type="SUPFAM" id="SSF103647">
    <property type="entry name" value="TSP type-3 repeat"/>
    <property type="match status" value="1"/>
</dbReference>
<sequence length="418" mass="48595">MKKIIFLFIIVVYTISSAQESEICKCSLLTKSEDSIKKFSNNVATISKKEALRPPFDFISIKYLKSYAKSEDVVDSVDLKIKSFLNIKKIDNDDDYLHYKITDSIEKAEFSKTFGNIPKPLIIKSGKLNYSIAILYFSNYKSKYYLALSTDEGKTWKNYYTGLVRKFNYILKSNSQFPLWKDSEHIQIEADIVRMIKPMTFPGLKEEFETVKKNALLTLHLKEILKDSDNDGFNDLEEELELFTNPLSDDTDHDGIPDYEDPNPKYKSVNNDFTKLLQAIMYGDYPVVENSDVRQSEFIVNLETFEKDFNNPAIFFHGQETKFSDSFNFSVIVTDNQSFKQITPVGQKIIFLTSEEFSRYKKNSFMNLYTPNYSKLFPCDDASDTYLFVTDNLWIGRTYLIKRIPQGWLIKTVSSWQS</sequence>
<dbReference type="AlphaFoldDB" id="A0A7Y0FIW9"/>
<keyword evidence="1" id="KW-0732">Signal</keyword>
<dbReference type="Gene3D" id="4.10.1080.10">
    <property type="entry name" value="TSP type-3 repeat"/>
    <property type="match status" value="1"/>
</dbReference>
<dbReference type="InterPro" id="IPR028974">
    <property type="entry name" value="TSP_type-3_rpt"/>
</dbReference>
<comment type="caution">
    <text evidence="2">The sequence shown here is derived from an EMBL/GenBank/DDBJ whole genome shotgun (WGS) entry which is preliminary data.</text>
</comment>
<evidence type="ECO:0000256" key="1">
    <source>
        <dbReference type="SAM" id="SignalP"/>
    </source>
</evidence>
<feature type="chain" id="PRO_5030872733" evidence="1">
    <location>
        <begin position="19"/>
        <end position="418"/>
    </location>
</feature>
<dbReference type="EMBL" id="JABBGF010000001">
    <property type="protein sequence ID" value="NML57655.1"/>
    <property type="molecule type" value="Genomic_DNA"/>
</dbReference>
<dbReference type="RefSeq" id="WP_169230963.1">
    <property type="nucleotide sequence ID" value="NZ_JABBGF010000001.1"/>
</dbReference>
<proteinExistence type="predicted"/>
<evidence type="ECO:0000313" key="3">
    <source>
        <dbReference type="Proteomes" id="UP000552615"/>
    </source>
</evidence>
<accession>A0A7Y0FIW9</accession>